<dbReference type="InterPro" id="IPR011701">
    <property type="entry name" value="MFS"/>
</dbReference>
<evidence type="ECO:0000259" key="8">
    <source>
        <dbReference type="PROSITE" id="PS50850"/>
    </source>
</evidence>
<feature type="transmembrane region" description="Helical" evidence="7">
    <location>
        <begin position="222"/>
        <end position="243"/>
    </location>
</feature>
<comment type="caution">
    <text evidence="9">The sequence shown here is derived from an EMBL/GenBank/DDBJ whole genome shotgun (WGS) entry which is preliminary data.</text>
</comment>
<feature type="transmembrane region" description="Helical" evidence="7">
    <location>
        <begin position="81"/>
        <end position="99"/>
    </location>
</feature>
<dbReference type="Pfam" id="PF07690">
    <property type="entry name" value="MFS_1"/>
    <property type="match status" value="1"/>
</dbReference>
<dbReference type="RefSeq" id="WP_255228033.1">
    <property type="nucleotide sequence ID" value="NZ_JAJEKE010000012.1"/>
</dbReference>
<dbReference type="InterPro" id="IPR004751">
    <property type="entry name" value="Drug_antiport"/>
</dbReference>
<keyword evidence="6 7" id="KW-0472">Membrane</keyword>
<evidence type="ECO:0000256" key="1">
    <source>
        <dbReference type="ARBA" id="ARBA00004651"/>
    </source>
</evidence>
<comment type="subcellular location">
    <subcellularLocation>
        <location evidence="1">Cell membrane</location>
        <topology evidence="1">Multi-pass membrane protein</topology>
    </subcellularLocation>
</comment>
<organism evidence="9 10">
    <name type="scientific">Lutispora saccharofermentans</name>
    <dbReference type="NCBI Taxonomy" id="3024236"/>
    <lineage>
        <taxon>Bacteria</taxon>
        <taxon>Bacillati</taxon>
        <taxon>Bacillota</taxon>
        <taxon>Clostridia</taxon>
        <taxon>Lutisporales</taxon>
        <taxon>Lutisporaceae</taxon>
        <taxon>Lutispora</taxon>
    </lineage>
</organism>
<dbReference type="EMBL" id="JAJEKE010000012">
    <property type="protein sequence ID" value="MCQ1530509.1"/>
    <property type="molecule type" value="Genomic_DNA"/>
</dbReference>
<feature type="transmembrane region" description="Helical" evidence="7">
    <location>
        <begin position="172"/>
        <end position="191"/>
    </location>
</feature>
<accession>A0ABT1NIV5</accession>
<evidence type="ECO:0000256" key="3">
    <source>
        <dbReference type="ARBA" id="ARBA00022475"/>
    </source>
</evidence>
<dbReference type="InterPro" id="IPR020846">
    <property type="entry name" value="MFS_dom"/>
</dbReference>
<sequence>MRKQISKWKQDFFTIWIGQAISLITSAVLQMAIIFYLTEKTGSAMVLSIASLVGFLPYAVFGPVIGVLVDRYDRKKIMIGADLIIAAAGAVQAIIALYMELPVWMVMAVLFVRSIGTAFHSPALSAVTPLLVPEEQLTKCAGYSQSLQSVSYILSPAAAAFLYTVWELNAIIAIDVLGAVIACITVGLVRIPRLRPEQQSLNQNFMQEMKEGLAVLKQNKGLFALLLIGTAYMFVYMPINALYPLISMEYFSGTPMHVSVTEIAYASGMLAGGLLLGLFGGFKKRTLLITASIFMMGASLAIAGLLPPSGFVIFVVCCAIMGLSVPFYSGVQTALFQEKIKPEYLGRVFSLTGSIMSLAMPVGLILSGFFADKIGVNHWFLISGILIIGIAVICPMVNEVRKLDSK</sequence>
<evidence type="ECO:0000313" key="10">
    <source>
        <dbReference type="Proteomes" id="UP001651880"/>
    </source>
</evidence>
<evidence type="ECO:0000256" key="6">
    <source>
        <dbReference type="ARBA" id="ARBA00023136"/>
    </source>
</evidence>
<dbReference type="Gene3D" id="1.20.1250.20">
    <property type="entry name" value="MFS general substrate transporter like domains"/>
    <property type="match status" value="1"/>
</dbReference>
<protein>
    <submittedName>
        <fullName evidence="9">Macrolide efflux MFS transporter Mef(A)</fullName>
    </submittedName>
</protein>
<keyword evidence="5 7" id="KW-1133">Transmembrane helix</keyword>
<dbReference type="InterPro" id="IPR036259">
    <property type="entry name" value="MFS_trans_sf"/>
</dbReference>
<dbReference type="PANTHER" id="PTHR43266">
    <property type="entry name" value="MACROLIDE-EFFLUX PROTEIN"/>
    <property type="match status" value="1"/>
</dbReference>
<keyword evidence="3" id="KW-1003">Cell membrane</keyword>
<evidence type="ECO:0000256" key="2">
    <source>
        <dbReference type="ARBA" id="ARBA00022448"/>
    </source>
</evidence>
<feature type="transmembrane region" description="Helical" evidence="7">
    <location>
        <begin position="376"/>
        <end position="397"/>
    </location>
</feature>
<evidence type="ECO:0000256" key="4">
    <source>
        <dbReference type="ARBA" id="ARBA00022692"/>
    </source>
</evidence>
<feature type="transmembrane region" description="Helical" evidence="7">
    <location>
        <begin position="263"/>
        <end position="280"/>
    </location>
</feature>
<dbReference type="Proteomes" id="UP001651880">
    <property type="component" value="Unassembled WGS sequence"/>
</dbReference>
<feature type="transmembrane region" description="Helical" evidence="7">
    <location>
        <begin position="12"/>
        <end position="38"/>
    </location>
</feature>
<gene>
    <name evidence="9" type="primary">mef(A)</name>
    <name evidence="9" type="ORF">LJD61_13245</name>
</gene>
<dbReference type="NCBIfam" id="TIGR00900">
    <property type="entry name" value="2A0121"/>
    <property type="match status" value="1"/>
</dbReference>
<keyword evidence="10" id="KW-1185">Reference proteome</keyword>
<dbReference type="PANTHER" id="PTHR43266:SF10">
    <property type="entry name" value="BACILYSIN EXPORTER BACE-RELATED"/>
    <property type="match status" value="1"/>
</dbReference>
<evidence type="ECO:0000256" key="7">
    <source>
        <dbReference type="SAM" id="Phobius"/>
    </source>
</evidence>
<feature type="transmembrane region" description="Helical" evidence="7">
    <location>
        <begin position="287"/>
        <end position="306"/>
    </location>
</feature>
<dbReference type="NCBIfam" id="NF000245">
    <property type="entry name" value="macrolide_MefA"/>
    <property type="match status" value="1"/>
</dbReference>
<keyword evidence="2" id="KW-0813">Transport</keyword>
<dbReference type="CDD" id="cd06173">
    <property type="entry name" value="MFS_MefA_like"/>
    <property type="match status" value="1"/>
</dbReference>
<evidence type="ECO:0000313" key="9">
    <source>
        <dbReference type="EMBL" id="MCQ1530509.1"/>
    </source>
</evidence>
<feature type="transmembrane region" description="Helical" evidence="7">
    <location>
        <begin position="312"/>
        <end position="336"/>
    </location>
</feature>
<reference evidence="9 10" key="1">
    <citation type="submission" date="2021-10" db="EMBL/GenBank/DDBJ databases">
        <title>Lutispora strain m25 sp. nov., a thermophilic, non-spore-forming bacterium isolated from a lab-scale methanogenic bioreactor digesting anaerobic sludge.</title>
        <authorList>
            <person name="El Houari A."/>
            <person name="Mcdonald J."/>
        </authorList>
    </citation>
    <scope>NUCLEOTIDE SEQUENCE [LARGE SCALE GENOMIC DNA]</scope>
    <source>
        <strain evidence="10">m25</strain>
    </source>
</reference>
<proteinExistence type="predicted"/>
<keyword evidence="4 7" id="KW-0812">Transmembrane</keyword>
<feature type="transmembrane region" description="Helical" evidence="7">
    <location>
        <begin position="44"/>
        <end position="69"/>
    </location>
</feature>
<feature type="transmembrane region" description="Helical" evidence="7">
    <location>
        <begin position="348"/>
        <end position="370"/>
    </location>
</feature>
<name>A0ABT1NIV5_9FIRM</name>
<evidence type="ECO:0000256" key="5">
    <source>
        <dbReference type="ARBA" id="ARBA00022989"/>
    </source>
</evidence>
<feature type="domain" description="Major facilitator superfamily (MFS) profile" evidence="8">
    <location>
        <begin position="11"/>
        <end position="401"/>
    </location>
</feature>
<dbReference type="SUPFAM" id="SSF103473">
    <property type="entry name" value="MFS general substrate transporter"/>
    <property type="match status" value="1"/>
</dbReference>
<dbReference type="PROSITE" id="PS50850">
    <property type="entry name" value="MFS"/>
    <property type="match status" value="1"/>
</dbReference>